<evidence type="ECO:0000313" key="5">
    <source>
        <dbReference type="Proteomes" id="UP001168478"/>
    </source>
</evidence>
<evidence type="ECO:0000259" key="1">
    <source>
        <dbReference type="Pfam" id="PF05448"/>
    </source>
</evidence>
<keyword evidence="4" id="KW-1185">Reference proteome</keyword>
<dbReference type="SUPFAM" id="SSF53474">
    <property type="entry name" value="alpha/beta-Hydrolases"/>
    <property type="match status" value="1"/>
</dbReference>
<dbReference type="Proteomes" id="UP001167831">
    <property type="component" value="Unassembled WGS sequence"/>
</dbReference>
<dbReference type="AlphaFoldDB" id="A0AAW7JJW4"/>
<evidence type="ECO:0000313" key="2">
    <source>
        <dbReference type="EMBL" id="MDN0022503.1"/>
    </source>
</evidence>
<comment type="caution">
    <text evidence="3">The sequence shown here is derived from an EMBL/GenBank/DDBJ whole genome shotgun (WGS) entry which is preliminary data.</text>
</comment>
<dbReference type="InterPro" id="IPR029058">
    <property type="entry name" value="AB_hydrolase_fold"/>
</dbReference>
<accession>A0AAW7JJW4</accession>
<evidence type="ECO:0000313" key="4">
    <source>
        <dbReference type="Proteomes" id="UP001167831"/>
    </source>
</evidence>
<dbReference type="GO" id="GO:0005976">
    <property type="term" value="P:polysaccharide metabolic process"/>
    <property type="evidence" value="ECO:0007669"/>
    <property type="project" value="TreeGrafter"/>
</dbReference>
<dbReference type="GO" id="GO:0052689">
    <property type="term" value="F:carboxylic ester hydrolase activity"/>
    <property type="evidence" value="ECO:0007669"/>
    <property type="project" value="TreeGrafter"/>
</dbReference>
<feature type="domain" description="Acetyl xylan esterase" evidence="1">
    <location>
        <begin position="10"/>
        <end position="87"/>
    </location>
</feature>
<dbReference type="PANTHER" id="PTHR40111">
    <property type="entry name" value="CEPHALOSPORIN-C DEACETYLASE"/>
    <property type="match status" value="1"/>
</dbReference>
<evidence type="ECO:0000313" key="3">
    <source>
        <dbReference type="EMBL" id="MDN0025500.1"/>
    </source>
</evidence>
<reference evidence="3" key="1">
    <citation type="submission" date="2023-06" db="EMBL/GenBank/DDBJ databases">
        <authorList>
            <person name="Zeman M."/>
            <person name="Kubasova T."/>
            <person name="Jahodarova E."/>
            <person name="Nykrynova M."/>
            <person name="Rychlik I."/>
        </authorList>
    </citation>
    <scope>NUCLEOTIDE SEQUENCE</scope>
    <source>
        <strain evidence="3">ET15</strain>
        <strain evidence="2">ET37</strain>
    </source>
</reference>
<name>A0AAW7JJW4_9BACT</name>
<proteinExistence type="predicted"/>
<dbReference type="EMBL" id="JAUEIF010000006">
    <property type="protein sequence ID" value="MDN0025500.1"/>
    <property type="molecule type" value="Genomic_DNA"/>
</dbReference>
<dbReference type="EMBL" id="JAUEIE010000004">
    <property type="protein sequence ID" value="MDN0022503.1"/>
    <property type="molecule type" value="Genomic_DNA"/>
</dbReference>
<dbReference type="InterPro" id="IPR039069">
    <property type="entry name" value="CE7"/>
</dbReference>
<gene>
    <name evidence="2" type="ORF">QVN81_05615</name>
    <name evidence="3" type="ORF">QVN84_08210</name>
</gene>
<sequence>MQEKLDQDNATKYKFLSYIDTKNLATLVTCPVISAIGLQDPVCPPHTNFEPYNNFKSEEKHYVVNPECKHETPADWYNTYMDFFKQHLKTVEH</sequence>
<dbReference type="RefSeq" id="WP_289825025.1">
    <property type="nucleotide sequence ID" value="NZ_JAUEIE010000004.1"/>
</dbReference>
<reference evidence="3" key="2">
    <citation type="submission" date="2023-08" db="EMBL/GenBank/DDBJ databases">
        <title>Identification and characterization of horizontal gene transfer across gut microbiota members of farm animals based on homology search.</title>
        <authorList>
            <person name="Schwarzerova J."/>
            <person name="Nykrynova M."/>
            <person name="Jureckova K."/>
            <person name="Cejkova D."/>
            <person name="Rychlik I."/>
        </authorList>
    </citation>
    <scope>NUCLEOTIDE SEQUENCE</scope>
    <source>
        <strain evidence="3">ET15</strain>
        <strain evidence="2">ET37</strain>
    </source>
</reference>
<dbReference type="Gene3D" id="3.40.50.1820">
    <property type="entry name" value="alpha/beta hydrolase"/>
    <property type="match status" value="1"/>
</dbReference>
<dbReference type="Proteomes" id="UP001168478">
    <property type="component" value="Unassembled WGS sequence"/>
</dbReference>
<protein>
    <submittedName>
        <fullName evidence="3">Acetylxylan esterase</fullName>
    </submittedName>
</protein>
<dbReference type="PANTHER" id="PTHR40111:SF1">
    <property type="entry name" value="CEPHALOSPORIN-C DEACETYLASE"/>
    <property type="match status" value="1"/>
</dbReference>
<dbReference type="Pfam" id="PF05448">
    <property type="entry name" value="AXE1"/>
    <property type="match status" value="1"/>
</dbReference>
<dbReference type="InterPro" id="IPR008391">
    <property type="entry name" value="AXE1_dom"/>
</dbReference>
<organism evidence="3 5">
    <name type="scientific">Leyella lascolaii</name>
    <dbReference type="NCBI Taxonomy" id="1776379"/>
    <lineage>
        <taxon>Bacteria</taxon>
        <taxon>Pseudomonadati</taxon>
        <taxon>Bacteroidota</taxon>
        <taxon>Bacteroidia</taxon>
        <taxon>Bacteroidales</taxon>
        <taxon>Prevotellaceae</taxon>
        <taxon>Leyella</taxon>
    </lineage>
</organism>